<keyword evidence="2" id="KW-1185">Reference proteome</keyword>
<dbReference type="Proteomes" id="UP000324222">
    <property type="component" value="Unassembled WGS sequence"/>
</dbReference>
<protein>
    <submittedName>
        <fullName evidence="1">Uncharacterized protein</fullName>
    </submittedName>
</protein>
<accession>A0A5B7EGV7</accession>
<dbReference type="EMBL" id="VSRR010002882">
    <property type="protein sequence ID" value="MPC33680.1"/>
    <property type="molecule type" value="Genomic_DNA"/>
</dbReference>
<dbReference type="AlphaFoldDB" id="A0A5B7EGV7"/>
<evidence type="ECO:0000313" key="1">
    <source>
        <dbReference type="EMBL" id="MPC33680.1"/>
    </source>
</evidence>
<comment type="caution">
    <text evidence="1">The sequence shown here is derived from an EMBL/GenBank/DDBJ whole genome shotgun (WGS) entry which is preliminary data.</text>
</comment>
<evidence type="ECO:0000313" key="2">
    <source>
        <dbReference type="Proteomes" id="UP000324222"/>
    </source>
</evidence>
<proteinExistence type="predicted"/>
<reference evidence="1 2" key="1">
    <citation type="submission" date="2019-05" db="EMBL/GenBank/DDBJ databases">
        <title>Another draft genome of Portunus trituberculatus and its Hox gene families provides insights of decapod evolution.</title>
        <authorList>
            <person name="Jeong J.-H."/>
            <person name="Song I."/>
            <person name="Kim S."/>
            <person name="Choi T."/>
            <person name="Kim D."/>
            <person name="Ryu S."/>
            <person name="Kim W."/>
        </authorList>
    </citation>
    <scope>NUCLEOTIDE SEQUENCE [LARGE SCALE GENOMIC DNA]</scope>
    <source>
        <tissue evidence="1">Muscle</tissue>
    </source>
</reference>
<organism evidence="1 2">
    <name type="scientific">Portunus trituberculatus</name>
    <name type="common">Swimming crab</name>
    <name type="synonym">Neptunus trituberculatus</name>
    <dbReference type="NCBI Taxonomy" id="210409"/>
    <lineage>
        <taxon>Eukaryota</taxon>
        <taxon>Metazoa</taxon>
        <taxon>Ecdysozoa</taxon>
        <taxon>Arthropoda</taxon>
        <taxon>Crustacea</taxon>
        <taxon>Multicrustacea</taxon>
        <taxon>Malacostraca</taxon>
        <taxon>Eumalacostraca</taxon>
        <taxon>Eucarida</taxon>
        <taxon>Decapoda</taxon>
        <taxon>Pleocyemata</taxon>
        <taxon>Brachyura</taxon>
        <taxon>Eubrachyura</taxon>
        <taxon>Portunoidea</taxon>
        <taxon>Portunidae</taxon>
        <taxon>Portuninae</taxon>
        <taxon>Portunus</taxon>
    </lineage>
</organism>
<name>A0A5B7EGV7_PORTR</name>
<gene>
    <name evidence="1" type="ORF">E2C01_027038</name>
</gene>
<sequence>MNFLSDRSIAAVVDGHMYSSSKSINNGSKVRRVGWVGEKCDPLLLQELHSEASFVGCIIVVVQQKARSATDWCRLGLMFQDLRKDVVSVVLGCDS</sequence>